<gene>
    <name evidence="2" type="ORF">COLO4_34060</name>
</gene>
<evidence type="ECO:0000313" key="2">
    <source>
        <dbReference type="EMBL" id="OMO59803.1"/>
    </source>
</evidence>
<sequence>MEIPFDWQDDSLQIGNKSQSQSFPRLRKILENAWGAGEKDAQDRLLLPANTQTSSSRLAPKVRGKKAKPAKRSTKPTNSTSRNDIDCMEL</sequence>
<feature type="region of interest" description="Disordered" evidence="1">
    <location>
        <begin position="48"/>
        <end position="90"/>
    </location>
</feature>
<dbReference type="EMBL" id="AWUE01022055">
    <property type="protein sequence ID" value="OMO59803.1"/>
    <property type="molecule type" value="Genomic_DNA"/>
</dbReference>
<organism evidence="2 3">
    <name type="scientific">Corchorus olitorius</name>
    <dbReference type="NCBI Taxonomy" id="93759"/>
    <lineage>
        <taxon>Eukaryota</taxon>
        <taxon>Viridiplantae</taxon>
        <taxon>Streptophyta</taxon>
        <taxon>Embryophyta</taxon>
        <taxon>Tracheophyta</taxon>
        <taxon>Spermatophyta</taxon>
        <taxon>Magnoliopsida</taxon>
        <taxon>eudicotyledons</taxon>
        <taxon>Gunneridae</taxon>
        <taxon>Pentapetalae</taxon>
        <taxon>rosids</taxon>
        <taxon>malvids</taxon>
        <taxon>Malvales</taxon>
        <taxon>Malvaceae</taxon>
        <taxon>Grewioideae</taxon>
        <taxon>Apeibeae</taxon>
        <taxon>Corchorus</taxon>
    </lineage>
</organism>
<keyword evidence="3" id="KW-1185">Reference proteome</keyword>
<feature type="region of interest" description="Disordered" evidence="1">
    <location>
        <begin position="1"/>
        <end position="22"/>
    </location>
</feature>
<reference evidence="3" key="1">
    <citation type="submission" date="2013-09" db="EMBL/GenBank/DDBJ databases">
        <title>Corchorus olitorius genome sequencing.</title>
        <authorList>
            <person name="Alam M."/>
            <person name="Haque M.S."/>
            <person name="Islam M.S."/>
            <person name="Emdad E.M."/>
            <person name="Islam M.M."/>
            <person name="Ahmed B."/>
            <person name="Halim A."/>
            <person name="Hossen Q.M.M."/>
            <person name="Hossain M.Z."/>
            <person name="Ahmed R."/>
            <person name="Khan M.M."/>
            <person name="Islam R."/>
            <person name="Rashid M.M."/>
            <person name="Khan S.A."/>
            <person name="Rahman M.S."/>
            <person name="Alam M."/>
            <person name="Yahiya A.S."/>
            <person name="Khan M.S."/>
            <person name="Azam M.S."/>
            <person name="Haque T."/>
            <person name="Lashkar M.Z.H."/>
            <person name="Akhand A.I."/>
            <person name="Morshed G."/>
            <person name="Roy S."/>
            <person name="Uddin K.S."/>
            <person name="Rabeya T."/>
            <person name="Hossain A.S."/>
            <person name="Chowdhury A."/>
            <person name="Snigdha A.R."/>
            <person name="Mortoza M.S."/>
            <person name="Matin S.A."/>
            <person name="Hoque S.M.E."/>
            <person name="Islam M.K."/>
            <person name="Roy D.K."/>
            <person name="Haider R."/>
            <person name="Moosa M.M."/>
            <person name="Elias S.M."/>
            <person name="Hasan A.M."/>
            <person name="Jahan S."/>
            <person name="Shafiuddin M."/>
            <person name="Mahmood N."/>
            <person name="Shommy N.S."/>
        </authorList>
    </citation>
    <scope>NUCLEOTIDE SEQUENCE [LARGE SCALE GENOMIC DNA]</scope>
    <source>
        <strain evidence="3">cv. O-4</strain>
    </source>
</reference>
<proteinExistence type="predicted"/>
<evidence type="ECO:0000256" key="1">
    <source>
        <dbReference type="SAM" id="MobiDB-lite"/>
    </source>
</evidence>
<protein>
    <submittedName>
        <fullName evidence="2">Importin subunit alpha-7-like protein</fullName>
    </submittedName>
</protein>
<dbReference type="Proteomes" id="UP000187203">
    <property type="component" value="Unassembled WGS sequence"/>
</dbReference>
<dbReference type="AlphaFoldDB" id="A0A1R3GNY6"/>
<name>A0A1R3GNY6_9ROSI</name>
<evidence type="ECO:0000313" key="3">
    <source>
        <dbReference type="Proteomes" id="UP000187203"/>
    </source>
</evidence>
<feature type="compositionally biased region" description="Polar residues" evidence="1">
    <location>
        <begin position="10"/>
        <end position="22"/>
    </location>
</feature>
<feature type="compositionally biased region" description="Basic residues" evidence="1">
    <location>
        <begin position="60"/>
        <end position="74"/>
    </location>
</feature>
<comment type="caution">
    <text evidence="2">The sequence shown here is derived from an EMBL/GenBank/DDBJ whole genome shotgun (WGS) entry which is preliminary data.</text>
</comment>
<accession>A0A1R3GNY6</accession>